<evidence type="ECO:0000313" key="2">
    <source>
        <dbReference type="EMBL" id="KAK3209012.1"/>
    </source>
</evidence>
<keyword evidence="3" id="KW-1185">Reference proteome</keyword>
<name>A0AAN6LX07_9PLEO</name>
<protein>
    <submittedName>
        <fullName evidence="2">Uncharacterized protein</fullName>
    </submittedName>
</protein>
<dbReference type="AlphaFoldDB" id="A0AAN6LX07"/>
<dbReference type="PANTHER" id="PTHR38846">
    <property type="entry name" value="C3H1-TYPE DOMAIN-CONTAINING PROTEIN"/>
    <property type="match status" value="1"/>
</dbReference>
<sequence>MTKNKPQVRSAGKTKANGSSNILSREVDQLAGRFESMHVNTTVPSRWQDSWSSPPEDPYSSSTSLGVATPISAGGYFAQFEGFNPQEDVGFLNNFTKLRMQKNWSKKEAAKHRNEAIEFEFAYSFGTDYHNVARWQELCRLVGVDAEGLTSITKCKKALGSRKVMVNLVDLVDHLNNGTPLKKFKNFWAFQRYTMKPGRCMSRELAKKNAFVRVLMRNVA</sequence>
<dbReference type="EMBL" id="WVTA01000006">
    <property type="protein sequence ID" value="KAK3209012.1"/>
    <property type="molecule type" value="Genomic_DNA"/>
</dbReference>
<organism evidence="2 3">
    <name type="scientific">Pseudopithomyces chartarum</name>
    <dbReference type="NCBI Taxonomy" id="1892770"/>
    <lineage>
        <taxon>Eukaryota</taxon>
        <taxon>Fungi</taxon>
        <taxon>Dikarya</taxon>
        <taxon>Ascomycota</taxon>
        <taxon>Pezizomycotina</taxon>
        <taxon>Dothideomycetes</taxon>
        <taxon>Pleosporomycetidae</taxon>
        <taxon>Pleosporales</taxon>
        <taxon>Massarineae</taxon>
        <taxon>Didymosphaeriaceae</taxon>
        <taxon>Pseudopithomyces</taxon>
    </lineage>
</organism>
<evidence type="ECO:0000256" key="1">
    <source>
        <dbReference type="SAM" id="MobiDB-lite"/>
    </source>
</evidence>
<accession>A0AAN6LX07</accession>
<gene>
    <name evidence="2" type="ORF">GRF29_69g474141</name>
</gene>
<evidence type="ECO:0000313" key="3">
    <source>
        <dbReference type="Proteomes" id="UP001280581"/>
    </source>
</evidence>
<comment type="caution">
    <text evidence="2">The sequence shown here is derived from an EMBL/GenBank/DDBJ whole genome shotgun (WGS) entry which is preliminary data.</text>
</comment>
<reference evidence="2 3" key="1">
    <citation type="submission" date="2021-02" db="EMBL/GenBank/DDBJ databases">
        <title>Genome assembly of Pseudopithomyces chartarum.</title>
        <authorList>
            <person name="Jauregui R."/>
            <person name="Singh J."/>
            <person name="Voisey C."/>
        </authorList>
    </citation>
    <scope>NUCLEOTIDE SEQUENCE [LARGE SCALE GENOMIC DNA]</scope>
    <source>
        <strain evidence="2 3">AGR01</strain>
    </source>
</reference>
<dbReference type="PANTHER" id="PTHR38846:SF1">
    <property type="entry name" value="C3H1-TYPE DOMAIN-CONTAINING PROTEIN"/>
    <property type="match status" value="1"/>
</dbReference>
<proteinExistence type="predicted"/>
<feature type="region of interest" description="Disordered" evidence="1">
    <location>
        <begin position="1"/>
        <end position="24"/>
    </location>
</feature>
<dbReference type="Proteomes" id="UP001280581">
    <property type="component" value="Unassembled WGS sequence"/>
</dbReference>